<comment type="caution">
    <text evidence="1">The sequence shown here is derived from an EMBL/GenBank/DDBJ whole genome shotgun (WGS) entry which is preliminary data.</text>
</comment>
<accession>A0A482W3Y5</accession>
<reference evidence="1 2" key="1">
    <citation type="submission" date="2017-03" db="EMBL/GenBank/DDBJ databases">
        <title>Genome of the blue death feigning beetle - Asbolus verrucosus.</title>
        <authorList>
            <person name="Rider S.D."/>
        </authorList>
    </citation>
    <scope>NUCLEOTIDE SEQUENCE [LARGE SCALE GENOMIC DNA]</scope>
    <source>
        <strain evidence="1">Butters</strain>
        <tissue evidence="1">Head and leg muscle</tissue>
    </source>
</reference>
<feature type="non-terminal residue" evidence="1">
    <location>
        <position position="1"/>
    </location>
</feature>
<dbReference type="EMBL" id="QDEB01032526">
    <property type="protein sequence ID" value="RZC39625.1"/>
    <property type="molecule type" value="Genomic_DNA"/>
</dbReference>
<organism evidence="1 2">
    <name type="scientific">Asbolus verrucosus</name>
    <name type="common">Desert ironclad beetle</name>
    <dbReference type="NCBI Taxonomy" id="1661398"/>
    <lineage>
        <taxon>Eukaryota</taxon>
        <taxon>Metazoa</taxon>
        <taxon>Ecdysozoa</taxon>
        <taxon>Arthropoda</taxon>
        <taxon>Hexapoda</taxon>
        <taxon>Insecta</taxon>
        <taxon>Pterygota</taxon>
        <taxon>Neoptera</taxon>
        <taxon>Endopterygota</taxon>
        <taxon>Coleoptera</taxon>
        <taxon>Polyphaga</taxon>
        <taxon>Cucujiformia</taxon>
        <taxon>Tenebrionidae</taxon>
        <taxon>Pimeliinae</taxon>
        <taxon>Asbolus</taxon>
    </lineage>
</organism>
<sequence>LVLLVAVLATAIAAPSPLVTSVVTPGVYSSVVAPSFYSAGVVSPVGYVNPVAYV</sequence>
<evidence type="ECO:0000313" key="2">
    <source>
        <dbReference type="Proteomes" id="UP000292052"/>
    </source>
</evidence>
<proteinExistence type="predicted"/>
<name>A0A482W3Y5_ASBVE</name>
<evidence type="ECO:0000313" key="1">
    <source>
        <dbReference type="EMBL" id="RZC39625.1"/>
    </source>
</evidence>
<protein>
    <submittedName>
        <fullName evidence="1">Uncharacterized protein</fullName>
    </submittedName>
</protein>
<dbReference type="AlphaFoldDB" id="A0A482W3Y5"/>
<gene>
    <name evidence="1" type="ORF">BDFB_008771</name>
</gene>
<dbReference type="Proteomes" id="UP000292052">
    <property type="component" value="Unassembled WGS sequence"/>
</dbReference>
<keyword evidence="2" id="KW-1185">Reference proteome</keyword>